<gene>
    <name evidence="5" type="ORF">SOIL9_28060</name>
</gene>
<keyword evidence="6" id="KW-1185">Reference proteome</keyword>
<dbReference type="KEGG" id="gms:SOIL9_28060"/>
<dbReference type="InterPro" id="IPR011990">
    <property type="entry name" value="TPR-like_helical_dom_sf"/>
</dbReference>
<dbReference type="Proteomes" id="UP000464178">
    <property type="component" value="Chromosome"/>
</dbReference>
<dbReference type="SUPFAM" id="SSF48452">
    <property type="entry name" value="TPR-like"/>
    <property type="match status" value="1"/>
</dbReference>
<dbReference type="EMBL" id="LR593886">
    <property type="protein sequence ID" value="VTR94908.1"/>
    <property type="molecule type" value="Genomic_DNA"/>
</dbReference>
<keyword evidence="1" id="KW-0802">TPR repeat</keyword>
<name>A0A6P2D0L1_9BACT</name>
<organism evidence="5 6">
    <name type="scientific">Gemmata massiliana</name>
    <dbReference type="NCBI Taxonomy" id="1210884"/>
    <lineage>
        <taxon>Bacteria</taxon>
        <taxon>Pseudomonadati</taxon>
        <taxon>Planctomycetota</taxon>
        <taxon>Planctomycetia</taxon>
        <taxon>Gemmatales</taxon>
        <taxon>Gemmataceae</taxon>
        <taxon>Gemmata</taxon>
    </lineage>
</organism>
<feature type="repeat" description="TPR" evidence="1">
    <location>
        <begin position="189"/>
        <end position="222"/>
    </location>
</feature>
<protein>
    <recommendedName>
        <fullName evidence="4">Pyrrolo-quinoline quinone repeat domain-containing protein</fullName>
    </recommendedName>
</protein>
<evidence type="ECO:0000256" key="2">
    <source>
        <dbReference type="SAM" id="MobiDB-lite"/>
    </source>
</evidence>
<evidence type="ECO:0000313" key="5">
    <source>
        <dbReference type="EMBL" id="VTR94908.1"/>
    </source>
</evidence>
<dbReference type="Gene3D" id="1.25.40.10">
    <property type="entry name" value="Tetratricopeptide repeat domain"/>
    <property type="match status" value="1"/>
</dbReference>
<feature type="compositionally biased region" description="Basic and acidic residues" evidence="2">
    <location>
        <begin position="49"/>
        <end position="60"/>
    </location>
</feature>
<proteinExistence type="predicted"/>
<dbReference type="InterPro" id="IPR011047">
    <property type="entry name" value="Quinoprotein_ADH-like_sf"/>
</dbReference>
<feature type="chain" id="PRO_5026716532" description="Pyrrolo-quinoline quinone repeat domain-containing protein" evidence="3">
    <location>
        <begin position="33"/>
        <end position="1664"/>
    </location>
</feature>
<accession>A0A6P2D0L1</accession>
<dbReference type="Pfam" id="PF13360">
    <property type="entry name" value="PQQ_2"/>
    <property type="match status" value="1"/>
</dbReference>
<reference evidence="5 6" key="1">
    <citation type="submission" date="2019-05" db="EMBL/GenBank/DDBJ databases">
        <authorList>
            <consortium name="Science for Life Laboratories"/>
        </authorList>
    </citation>
    <scope>NUCLEOTIDE SEQUENCE [LARGE SCALE GENOMIC DNA]</scope>
    <source>
        <strain evidence="5">Soil9</strain>
    </source>
</reference>
<evidence type="ECO:0000256" key="3">
    <source>
        <dbReference type="SAM" id="SignalP"/>
    </source>
</evidence>
<evidence type="ECO:0000259" key="4">
    <source>
        <dbReference type="Pfam" id="PF13360"/>
    </source>
</evidence>
<dbReference type="InterPro" id="IPR018391">
    <property type="entry name" value="PQQ_b-propeller_rpt"/>
</dbReference>
<dbReference type="Gene3D" id="2.130.10.10">
    <property type="entry name" value="YVTN repeat-like/Quinoprotein amine dehydrogenase"/>
    <property type="match status" value="3"/>
</dbReference>
<dbReference type="SMART" id="SM00564">
    <property type="entry name" value="PQQ"/>
    <property type="match status" value="6"/>
</dbReference>
<evidence type="ECO:0000256" key="1">
    <source>
        <dbReference type="PROSITE-ProRule" id="PRU00339"/>
    </source>
</evidence>
<dbReference type="PANTHER" id="PTHR34512">
    <property type="entry name" value="CELL SURFACE PROTEIN"/>
    <property type="match status" value="1"/>
</dbReference>
<dbReference type="PROSITE" id="PS50005">
    <property type="entry name" value="TPR"/>
    <property type="match status" value="1"/>
</dbReference>
<dbReference type="InterPro" id="IPR015943">
    <property type="entry name" value="WD40/YVTN_repeat-like_dom_sf"/>
</dbReference>
<feature type="signal peptide" evidence="3">
    <location>
        <begin position="1"/>
        <end position="32"/>
    </location>
</feature>
<feature type="region of interest" description="Disordered" evidence="2">
    <location>
        <begin position="44"/>
        <end position="69"/>
    </location>
</feature>
<keyword evidence="3" id="KW-0732">Signal</keyword>
<dbReference type="InterPro" id="IPR019734">
    <property type="entry name" value="TPR_rpt"/>
</dbReference>
<feature type="domain" description="Pyrrolo-quinoline quinone repeat" evidence="4">
    <location>
        <begin position="637"/>
        <end position="845"/>
    </location>
</feature>
<dbReference type="SUPFAM" id="SSF50998">
    <property type="entry name" value="Quinoprotein alcohol dehydrogenase-like"/>
    <property type="match status" value="2"/>
</dbReference>
<dbReference type="PANTHER" id="PTHR34512:SF30">
    <property type="entry name" value="OUTER MEMBRANE PROTEIN ASSEMBLY FACTOR BAMB"/>
    <property type="match status" value="1"/>
</dbReference>
<sequence length="1664" mass="184407">MGTTMRGYKMRLLSCALLVTLVAWLVSWGGHAAHGQFGAVAQPVAPGQKDVKGKEKKDDRSELDESLPFAPPYERDAKSKLKAARDYLAFKEPPYNTICPLLQNILDAPSDSFFDVKYKVGNETRVNRISVKTEANRIIADFQSEGLQFYQQAYGATAAGLLDNAIEAKGDVAILADVSQRYFHTRAGAEATVLLGTLYLERGNFLEAAYAFERLLPRKDVDEILTPLTLFKTALAFKRSPDPRHSELYKEAQEKLLKATRDGVAIGRKKYTPEMIRAELDRPIELLQANAVVGEWGTKGGNAARNAIVDGGPPFLDKVFGFPMFYDGDDEANLWIKGELDRLFARDGKSKSVPLPGTFPVTTADLIVFRTYDGVYAVATRDRVASGRVVRAGEIAWRSKTTAGLHQLIKSDGTNDVDMSRDVKAWWTTYNSKPVNVSSIFYENPLIGSLAHDGQSVYFVDDLAITPPPVFNNPEFGINNGPQFRHSGDLAGMVRAGRLAAVDLRSGNLKWELGRVKESSNDSKAQPLPAPLTEEEADKTTDVFRLCLDSVFLCPPLPLNGRLYVLIEQSGVIRLLCLDPKNLQKVPGPDPTPKPALVWSQKLGKPNNTLPTDSVRRYQSTALAASDGIVVCPTNCGVVVAVDARSRSLLWAHGYRKLTQNSQPTIDRNTGMPVISAQLKTDRWRSSGPIVSNGRVVLTAYDSDFLQCLDLRSGKVLWEVPKEGTDLYVGGVVNDRVIVVGTNQIRAYHLTGEDKGTQRPKVAWAPVTIPAPTGHGAVGRNAFYVPVRQDTAGRDAVPAGEIWAVSVEDGKIVSKTAARKRNDTTELAKYGIGNLVFQDGLVFAQSPWEVAAYPQLELKIAEMNKLLDKNPKDPLGLLTRGELRLDDGKLQEAIADFKEAEKNNLPPEKRPLLRDKLYIVYTELLRADFGAGEAHLKEYEALCEIPPVSTETPEDKVRREDEIKRRKRLHYYLLARGRETQGRLSEAFDHYLALANLGEGKQLLETPDEPNVRMRPDVWARGRIEAMIRRAATPEAKKSLEVRVVKEWNAVKDGSNLQRLREFVAVFGPFFDTGTEAQFKLADVLLATNNDADAREAQTHLSQLRVVSDDPNVRARATEALAQVMIKNRMMEDAVGLYLQLGKEYPNVVIRDGKTGSDFLTNLLTDKRLLPFLEPSRYPLPARVKAEQREPASSQYYGQQFEVESPTDLFPAYRQYRFTLDQNVSGNGSWALRGFDRSTGNERVRFPNMANQNLYSSSGGAIPWSKFVQGNGHLMLVQMGMTVYCFDLAEKKELWNKNLLPGEPLQPNMSYAVEITPDGECELRLANGVKVPMGRATVLQSNYVCLLTSEGLEAIEPTTRRVLWTRQGVPERTNVHGDGRYIVLVETESGGGHKPVSTKLLRAVDGMQVENSPDSGRVLANAKSYRIIGRTALIASGTGDQPRALRLYDLATGKDVWKKEYDAKAVPISSPLNPDWTGFVKSDGTAEIFSVRTGEVIAALKIDQKNVASHLKACSGAQVLADGDRYYLILDQEANAGRQLNIASMVRSQRVNGPIYAFDRGTGKRLWVYEGVLDNQQIILEQFNELPVIMAAAVAMNPNGGQYVHNVVVIEKERGRLLFNKPLGYNGNQFNLIVDSKNGTITLNRYDVSVRIQADEKKPDDAKK</sequence>
<dbReference type="InterPro" id="IPR002372">
    <property type="entry name" value="PQQ_rpt_dom"/>
</dbReference>
<evidence type="ECO:0000313" key="6">
    <source>
        <dbReference type="Proteomes" id="UP000464178"/>
    </source>
</evidence>